<evidence type="ECO:0000256" key="1">
    <source>
        <dbReference type="ARBA" id="ARBA00005534"/>
    </source>
</evidence>
<dbReference type="RefSeq" id="WP_104521872.1">
    <property type="nucleotide sequence ID" value="NZ_NHRY01000254.1"/>
</dbReference>
<dbReference type="Gene3D" id="2.60.120.460">
    <property type="entry name" value="YjbQ-like"/>
    <property type="match status" value="1"/>
</dbReference>
<dbReference type="PANTHER" id="PTHR30615">
    <property type="entry name" value="UNCHARACTERIZED PROTEIN YJBQ-RELATED"/>
    <property type="match status" value="1"/>
</dbReference>
<dbReference type="EMBL" id="NHRY01000254">
    <property type="protein sequence ID" value="PPQ27782.1"/>
    <property type="molecule type" value="Genomic_DNA"/>
</dbReference>
<dbReference type="NCBIfam" id="TIGR00149">
    <property type="entry name" value="TIGR00149_YjbQ"/>
    <property type="match status" value="1"/>
</dbReference>
<dbReference type="InterPro" id="IPR035917">
    <property type="entry name" value="YjbQ-like_sf"/>
</dbReference>
<comment type="similarity">
    <text evidence="1">Belongs to the UPF0047 family.</text>
</comment>
<dbReference type="Proteomes" id="UP000239724">
    <property type="component" value="Unassembled WGS sequence"/>
</dbReference>
<protein>
    <submittedName>
        <fullName evidence="2">Secondary thiamine-phosphate synthase enzyme</fullName>
    </submittedName>
</protein>
<gene>
    <name evidence="2" type="ORF">CCS01_26335</name>
</gene>
<reference evidence="2 3" key="1">
    <citation type="journal article" date="2018" name="Arch. Microbiol.">
        <title>New insights into the metabolic potential of the phototrophic purple bacterium Rhodopila globiformis DSM 161(T) from its draft genome sequence and evidence for a vanadium-dependent nitrogenase.</title>
        <authorList>
            <person name="Imhoff J.F."/>
            <person name="Rahn T."/>
            <person name="Kunzel S."/>
            <person name="Neulinger S.C."/>
        </authorList>
    </citation>
    <scope>NUCLEOTIDE SEQUENCE [LARGE SCALE GENOMIC DNA]</scope>
    <source>
        <strain evidence="2 3">DSM 161</strain>
    </source>
</reference>
<accession>A0A2S6MZK1</accession>
<dbReference type="PIRSF" id="PIRSF004681">
    <property type="entry name" value="UCP004681"/>
    <property type="match status" value="1"/>
</dbReference>
<sequence>MKILRYRLEFATAEPIQIIDITDPVRAWVAQSGITDGLLTLISAHTTARVNVNEREAQLQRDMVTFLKRLVPRDGDYLHNLAPLDGRDNAHSHLLGLFMNTAETIPVAAGAPMLGEWQSIFFIELDGPRPRRGLDLQLLGND</sequence>
<dbReference type="SUPFAM" id="SSF111038">
    <property type="entry name" value="YjbQ-like"/>
    <property type="match status" value="1"/>
</dbReference>
<comment type="caution">
    <text evidence="2">The sequence shown here is derived from an EMBL/GenBank/DDBJ whole genome shotgun (WGS) entry which is preliminary data.</text>
</comment>
<evidence type="ECO:0000313" key="2">
    <source>
        <dbReference type="EMBL" id="PPQ27782.1"/>
    </source>
</evidence>
<evidence type="ECO:0000313" key="3">
    <source>
        <dbReference type="Proteomes" id="UP000239724"/>
    </source>
</evidence>
<dbReference type="PANTHER" id="PTHR30615:SF8">
    <property type="entry name" value="UPF0047 PROTEIN C4A8.02C"/>
    <property type="match status" value="1"/>
</dbReference>
<dbReference type="OrthoDB" id="9801725at2"/>
<dbReference type="Pfam" id="PF01894">
    <property type="entry name" value="YjbQ"/>
    <property type="match status" value="1"/>
</dbReference>
<keyword evidence="3" id="KW-1185">Reference proteome</keyword>
<name>A0A2S6MZK1_RHOGL</name>
<proteinExistence type="inferred from homology"/>
<organism evidence="2 3">
    <name type="scientific">Rhodopila globiformis</name>
    <name type="common">Rhodopseudomonas globiformis</name>
    <dbReference type="NCBI Taxonomy" id="1071"/>
    <lineage>
        <taxon>Bacteria</taxon>
        <taxon>Pseudomonadati</taxon>
        <taxon>Pseudomonadota</taxon>
        <taxon>Alphaproteobacteria</taxon>
        <taxon>Acetobacterales</taxon>
        <taxon>Acetobacteraceae</taxon>
        <taxon>Rhodopila</taxon>
    </lineage>
</organism>
<dbReference type="AlphaFoldDB" id="A0A2S6MZK1"/>
<dbReference type="InterPro" id="IPR001602">
    <property type="entry name" value="UPF0047_YjbQ-like"/>
</dbReference>